<keyword evidence="2" id="KW-1185">Reference proteome</keyword>
<protein>
    <submittedName>
        <fullName evidence="1">Uncharacterized protein</fullName>
    </submittedName>
</protein>
<evidence type="ECO:0000313" key="2">
    <source>
        <dbReference type="Proteomes" id="UP000198995"/>
    </source>
</evidence>
<accession>A0A1G6W0C6</accession>
<proteinExistence type="predicted"/>
<evidence type="ECO:0000313" key="1">
    <source>
        <dbReference type="EMBL" id="SDD59153.1"/>
    </source>
</evidence>
<sequence>MDVLMQIAESQELYNHVYVDIADDGGLIID</sequence>
<dbReference type="STRING" id="2741.SAMN04489866_104191"/>
<dbReference type="EMBL" id="FNAF01000004">
    <property type="protein sequence ID" value="SDD59153.1"/>
    <property type="molecule type" value="Genomic_DNA"/>
</dbReference>
<organism evidence="1 2">
    <name type="scientific">Peptococcus niger</name>
    <dbReference type="NCBI Taxonomy" id="2741"/>
    <lineage>
        <taxon>Bacteria</taxon>
        <taxon>Bacillati</taxon>
        <taxon>Bacillota</taxon>
        <taxon>Clostridia</taxon>
        <taxon>Eubacteriales</taxon>
        <taxon>Peptococcaceae</taxon>
        <taxon>Peptococcus</taxon>
    </lineage>
</organism>
<reference evidence="1 2" key="1">
    <citation type="submission" date="2016-10" db="EMBL/GenBank/DDBJ databases">
        <authorList>
            <person name="de Groot N.N."/>
        </authorList>
    </citation>
    <scope>NUCLEOTIDE SEQUENCE [LARGE SCALE GENOMIC DNA]</scope>
    <source>
        <strain evidence="1 2">DSM 20475</strain>
    </source>
</reference>
<dbReference type="AlphaFoldDB" id="A0A1G6W0C6"/>
<dbReference type="Proteomes" id="UP000198995">
    <property type="component" value="Unassembled WGS sequence"/>
</dbReference>
<gene>
    <name evidence="1" type="ORF">SAMN04489866_104191</name>
</gene>
<name>A0A1G6W0C6_PEPNI</name>